<keyword evidence="3" id="KW-0804">Transcription</keyword>
<keyword evidence="6" id="KW-1185">Reference proteome</keyword>
<evidence type="ECO:0000256" key="3">
    <source>
        <dbReference type="ARBA" id="ARBA00023163"/>
    </source>
</evidence>
<protein>
    <submittedName>
        <fullName evidence="5">Substrate-binding domain-containing protein</fullName>
    </submittedName>
</protein>
<comment type="caution">
    <text evidence="5">The sequence shown here is derived from an EMBL/GenBank/DDBJ whole genome shotgun (WGS) entry which is preliminary data.</text>
</comment>
<dbReference type="Pfam" id="PF13377">
    <property type="entry name" value="Peripla_BP_3"/>
    <property type="match status" value="1"/>
</dbReference>
<evidence type="ECO:0000256" key="2">
    <source>
        <dbReference type="ARBA" id="ARBA00023125"/>
    </source>
</evidence>
<dbReference type="Proteomes" id="UP001618531">
    <property type="component" value="Unassembled WGS sequence"/>
</dbReference>
<evidence type="ECO:0000256" key="1">
    <source>
        <dbReference type="ARBA" id="ARBA00023015"/>
    </source>
</evidence>
<gene>
    <name evidence="5" type="ORF">ACINKY_04995</name>
</gene>
<dbReference type="EMBL" id="JBIYSL010000001">
    <property type="protein sequence ID" value="MFK0521548.1"/>
    <property type="molecule type" value="Genomic_DNA"/>
</dbReference>
<keyword evidence="2" id="KW-0238">DNA-binding</keyword>
<dbReference type="RefSeq" id="WP_402871744.1">
    <property type="nucleotide sequence ID" value="NZ_JBIYSL010000001.1"/>
</dbReference>
<evidence type="ECO:0000259" key="4">
    <source>
        <dbReference type="Pfam" id="PF13377"/>
    </source>
</evidence>
<reference evidence="5 6" key="1">
    <citation type="submission" date="2024-11" db="EMBL/GenBank/DDBJ databases">
        <title>Identification and Characterization of a Novel Fosfomycin Bacillithiol Transferase FosB8 in Paenibacillus illinoisensis.</title>
        <authorList>
            <person name="Lu W."/>
        </authorList>
    </citation>
    <scope>NUCLEOTIDE SEQUENCE [LARGE SCALE GENOMIC DNA]</scope>
    <source>
        <strain evidence="5 6">WP77</strain>
    </source>
</reference>
<evidence type="ECO:0000313" key="6">
    <source>
        <dbReference type="Proteomes" id="UP001618531"/>
    </source>
</evidence>
<feature type="domain" description="Transcriptional regulator LacI/GalR-like sensor" evidence="4">
    <location>
        <begin position="12"/>
        <end position="47"/>
    </location>
</feature>
<organism evidence="5 6">
    <name type="scientific">Paenibacillus illinoisensis</name>
    <dbReference type="NCBI Taxonomy" id="59845"/>
    <lineage>
        <taxon>Bacteria</taxon>
        <taxon>Bacillati</taxon>
        <taxon>Bacillota</taxon>
        <taxon>Bacilli</taxon>
        <taxon>Bacillales</taxon>
        <taxon>Paenibacillaceae</taxon>
        <taxon>Paenibacillus</taxon>
    </lineage>
</organism>
<dbReference type="SUPFAM" id="SSF53822">
    <property type="entry name" value="Periplasmic binding protein-like I"/>
    <property type="match status" value="1"/>
</dbReference>
<name>A0ABW8HPG6_9BACL</name>
<dbReference type="InterPro" id="IPR046335">
    <property type="entry name" value="LacI/GalR-like_sensor"/>
</dbReference>
<dbReference type="InterPro" id="IPR028082">
    <property type="entry name" value="Peripla_BP_I"/>
</dbReference>
<keyword evidence="1" id="KW-0805">Transcription regulation</keyword>
<dbReference type="Gene3D" id="3.40.50.2300">
    <property type="match status" value="1"/>
</dbReference>
<sequence>MIPFWSFHKPYYVQYDYAAIGILFEARKQNIQVPEQLAIVGFDDIEWSRVLTEGMV</sequence>
<evidence type="ECO:0000313" key="5">
    <source>
        <dbReference type="EMBL" id="MFK0521548.1"/>
    </source>
</evidence>
<accession>A0ABW8HPG6</accession>
<proteinExistence type="predicted"/>